<evidence type="ECO:0000313" key="5">
    <source>
        <dbReference type="Proteomes" id="UP001161390"/>
    </source>
</evidence>
<feature type="transmembrane region" description="Helical" evidence="3">
    <location>
        <begin position="51"/>
        <end position="72"/>
    </location>
</feature>
<dbReference type="Proteomes" id="UP001161390">
    <property type="component" value="Unassembled WGS sequence"/>
</dbReference>
<evidence type="ECO:0000256" key="2">
    <source>
        <dbReference type="SAM" id="MobiDB-lite"/>
    </source>
</evidence>
<organism evidence="4 5">
    <name type="scientific">Algimonas porphyrae</name>
    <dbReference type="NCBI Taxonomy" id="1128113"/>
    <lineage>
        <taxon>Bacteria</taxon>
        <taxon>Pseudomonadati</taxon>
        <taxon>Pseudomonadota</taxon>
        <taxon>Alphaproteobacteria</taxon>
        <taxon>Maricaulales</taxon>
        <taxon>Robiginitomaculaceae</taxon>
        <taxon>Algimonas</taxon>
    </lineage>
</organism>
<keyword evidence="3" id="KW-1133">Transmembrane helix</keyword>
<evidence type="ECO:0000256" key="1">
    <source>
        <dbReference type="SAM" id="Coils"/>
    </source>
</evidence>
<dbReference type="EMBL" id="BSNJ01000006">
    <property type="protein sequence ID" value="GLQ21782.1"/>
    <property type="molecule type" value="Genomic_DNA"/>
</dbReference>
<feature type="region of interest" description="Disordered" evidence="2">
    <location>
        <begin position="623"/>
        <end position="655"/>
    </location>
</feature>
<reference evidence="4" key="2">
    <citation type="submission" date="2023-01" db="EMBL/GenBank/DDBJ databases">
        <title>Draft genome sequence of Algimonas porphyrae strain NBRC 108216.</title>
        <authorList>
            <person name="Sun Q."/>
            <person name="Mori K."/>
        </authorList>
    </citation>
    <scope>NUCLEOTIDE SEQUENCE</scope>
    <source>
        <strain evidence="4">NBRC 108216</strain>
    </source>
</reference>
<dbReference type="PANTHER" id="PTHR32309">
    <property type="entry name" value="TYROSINE-PROTEIN KINASE"/>
    <property type="match status" value="1"/>
</dbReference>
<protein>
    <recommendedName>
        <fullName evidence="6">Lipopolysaccharide biosynthesis protein</fullName>
    </recommendedName>
</protein>
<dbReference type="PANTHER" id="PTHR32309:SF31">
    <property type="entry name" value="CAPSULAR EXOPOLYSACCHARIDE FAMILY"/>
    <property type="match status" value="1"/>
</dbReference>
<evidence type="ECO:0000256" key="3">
    <source>
        <dbReference type="SAM" id="Phobius"/>
    </source>
</evidence>
<proteinExistence type="predicted"/>
<evidence type="ECO:0000313" key="4">
    <source>
        <dbReference type="EMBL" id="GLQ21782.1"/>
    </source>
</evidence>
<comment type="caution">
    <text evidence="4">The sequence shown here is derived from an EMBL/GenBank/DDBJ whole genome shotgun (WGS) entry which is preliminary data.</text>
</comment>
<feature type="coiled-coil region" evidence="1">
    <location>
        <begin position="277"/>
        <end position="330"/>
    </location>
</feature>
<dbReference type="RefSeq" id="WP_284373703.1">
    <property type="nucleotide sequence ID" value="NZ_BSNJ01000006.1"/>
</dbReference>
<name>A0ABQ5V467_9PROT</name>
<evidence type="ECO:0008006" key="6">
    <source>
        <dbReference type="Google" id="ProtNLM"/>
    </source>
</evidence>
<keyword evidence="3" id="KW-0472">Membrane</keyword>
<feature type="region of interest" description="Disordered" evidence="2">
    <location>
        <begin position="541"/>
        <end position="561"/>
    </location>
</feature>
<sequence length="655" mass="72332">MALFRRGKEKSRTPDAASAYSPAPVRAADLTVGDYANGLPNIRIGEMIASFFRQMVWVFPLALIGAVGAFHLTKDMKRTYTGEGTVMVQLGDEYVYQPVAGTNAQSSLMQTPDTITLNEVALMKNDRVIDDVIAQIKDSPGGLRAFAPKIATDMARHSEGTTAYRQEYMKLRRMMNMSYHVSTRPKSSVVDMSFKHEDPDLAVSTLNRLMDSYMTYRRTIFVDGTGDVIAERRADTEQRLRQVDREIAAFLDKNQISDFTSEQAGARTRTEDLRAALNGLRAQIVESERSLASVEDQLRATPDTINLYIDDRASNRIAQAELELKQLLAKYLPNSDPVRQKQLEIDELRSLTAGQGDRITGGRRVGPNPVYQALLTQRNTVQATANSLREKEITMQQQLNSADGKLRRMAGIEPRLNALLRERETLTLRLTTYLGKEQEALLNQQQAEAASENVKVISKSTFPIKGRNMSALGFVGATAAWVFTLLMFALFRVFADPRLYAVPATTTRNPQTGPYASRNLANEGFSPMSANYHSADYHNAGYAVPQSGHPTSGQPEAWQPPAQPYAPDPYAYDAGQPMPAAPYPASAQLYEGQFHQPAPVQQAYVDPAYAYPDPNAYAGQDPYAGQDTYTATDPYAAHGPDGTIPANPYLTGTRG</sequence>
<accession>A0ABQ5V467</accession>
<gene>
    <name evidence="4" type="ORF">GCM10007854_27370</name>
</gene>
<keyword evidence="5" id="KW-1185">Reference proteome</keyword>
<keyword evidence="1" id="KW-0175">Coiled coil</keyword>
<reference evidence="4" key="1">
    <citation type="journal article" date="2014" name="Int. J. Syst. Evol. Microbiol.">
        <title>Complete genome of a new Firmicutes species belonging to the dominant human colonic microbiota ('Ruminococcus bicirculans') reveals two chromosomes and a selective capacity to utilize plant glucans.</title>
        <authorList>
            <consortium name="NISC Comparative Sequencing Program"/>
            <person name="Wegmann U."/>
            <person name="Louis P."/>
            <person name="Goesmann A."/>
            <person name="Henrissat B."/>
            <person name="Duncan S.H."/>
            <person name="Flint H.J."/>
        </authorList>
    </citation>
    <scope>NUCLEOTIDE SEQUENCE</scope>
    <source>
        <strain evidence="4">NBRC 108216</strain>
    </source>
</reference>
<feature type="transmembrane region" description="Helical" evidence="3">
    <location>
        <begin position="469"/>
        <end position="491"/>
    </location>
</feature>
<dbReference type="InterPro" id="IPR050445">
    <property type="entry name" value="Bact_polysacc_biosynth/exp"/>
</dbReference>
<keyword evidence="3" id="KW-0812">Transmembrane</keyword>